<protein>
    <submittedName>
        <fullName evidence="1">Uncharacterized protein</fullName>
    </submittedName>
</protein>
<dbReference type="EMBL" id="SRLO01000390">
    <property type="protein sequence ID" value="TNN58040.1"/>
    <property type="molecule type" value="Genomic_DNA"/>
</dbReference>
<keyword evidence="2" id="KW-1185">Reference proteome</keyword>
<dbReference type="AlphaFoldDB" id="A0A4Z2GXQ6"/>
<reference evidence="1 2" key="1">
    <citation type="submission" date="2019-03" db="EMBL/GenBank/DDBJ databases">
        <title>First draft genome of Liparis tanakae, snailfish: a comprehensive survey of snailfish specific genes.</title>
        <authorList>
            <person name="Kim W."/>
            <person name="Song I."/>
            <person name="Jeong J.-H."/>
            <person name="Kim D."/>
            <person name="Kim S."/>
            <person name="Ryu S."/>
            <person name="Song J.Y."/>
            <person name="Lee S.K."/>
        </authorList>
    </citation>
    <scope>NUCLEOTIDE SEQUENCE [LARGE SCALE GENOMIC DNA]</scope>
    <source>
        <tissue evidence="1">Muscle</tissue>
    </source>
</reference>
<name>A0A4Z2GXQ6_9TELE</name>
<evidence type="ECO:0000313" key="2">
    <source>
        <dbReference type="Proteomes" id="UP000314294"/>
    </source>
</evidence>
<accession>A0A4Z2GXQ6</accession>
<organism evidence="1 2">
    <name type="scientific">Liparis tanakae</name>
    <name type="common">Tanaka's snailfish</name>
    <dbReference type="NCBI Taxonomy" id="230148"/>
    <lineage>
        <taxon>Eukaryota</taxon>
        <taxon>Metazoa</taxon>
        <taxon>Chordata</taxon>
        <taxon>Craniata</taxon>
        <taxon>Vertebrata</taxon>
        <taxon>Euteleostomi</taxon>
        <taxon>Actinopterygii</taxon>
        <taxon>Neopterygii</taxon>
        <taxon>Teleostei</taxon>
        <taxon>Neoteleostei</taxon>
        <taxon>Acanthomorphata</taxon>
        <taxon>Eupercaria</taxon>
        <taxon>Perciformes</taxon>
        <taxon>Cottioidei</taxon>
        <taxon>Cottales</taxon>
        <taxon>Liparidae</taxon>
        <taxon>Liparis</taxon>
    </lineage>
</organism>
<dbReference type="Proteomes" id="UP000314294">
    <property type="component" value="Unassembled WGS sequence"/>
</dbReference>
<proteinExistence type="predicted"/>
<comment type="caution">
    <text evidence="1">The sequence shown here is derived from an EMBL/GenBank/DDBJ whole genome shotgun (WGS) entry which is preliminary data.</text>
</comment>
<evidence type="ECO:0000313" key="1">
    <source>
        <dbReference type="EMBL" id="TNN58040.1"/>
    </source>
</evidence>
<gene>
    <name evidence="1" type="ORF">EYF80_031712</name>
</gene>
<sequence>MAHIQITTIYVKLMTVERRGISRWHGRRPGHRGRRHGEGGDHSCETLKVPGCTCYTWKKSFKKEKRSVVSVGRCLHADTGKRVSRS</sequence>